<dbReference type="CDD" id="cd24012">
    <property type="entry name" value="ASKHA_NBD_KDGal-kinase"/>
    <property type="match status" value="1"/>
</dbReference>
<dbReference type="Proteomes" id="UP000239197">
    <property type="component" value="Chromosome"/>
</dbReference>
<name>A0A2L1UU20_9GAMM</name>
<dbReference type="AlphaFoldDB" id="A0A2L1UU20"/>
<dbReference type="EMBL" id="CP019062">
    <property type="protein sequence ID" value="AVF36453.1"/>
    <property type="molecule type" value="Genomic_DNA"/>
</dbReference>
<organism evidence="1 2">
    <name type="scientific">Rahnella sikkimica</name>
    <dbReference type="NCBI Taxonomy" id="1805933"/>
    <lineage>
        <taxon>Bacteria</taxon>
        <taxon>Pseudomonadati</taxon>
        <taxon>Pseudomonadota</taxon>
        <taxon>Gammaproteobacteria</taxon>
        <taxon>Enterobacterales</taxon>
        <taxon>Yersiniaceae</taxon>
        <taxon>Rahnella</taxon>
    </lineage>
</organism>
<keyword evidence="2" id="KW-1185">Reference proteome</keyword>
<reference evidence="2" key="1">
    <citation type="submission" date="2017-01" db="EMBL/GenBank/DDBJ databases">
        <title>Genome sequence of Rouxiella sp. ERMR1:05.</title>
        <authorList>
            <person name="Kumar R."/>
            <person name="Singh D."/>
            <person name="Kumar S."/>
        </authorList>
    </citation>
    <scope>NUCLEOTIDE SEQUENCE [LARGE SCALE GENOMIC DNA]</scope>
    <source>
        <strain evidence="2">ERMR1:05</strain>
    </source>
</reference>
<dbReference type="Gene3D" id="3.30.420.300">
    <property type="entry name" value="2-keto-3-deoxy-galactonokinase, substrate binding domain"/>
    <property type="match status" value="1"/>
</dbReference>
<proteinExistence type="predicted"/>
<dbReference type="KEGG" id="rox:BV494_16635"/>
<dbReference type="GO" id="GO:0034194">
    <property type="term" value="P:D-galactonate catabolic process"/>
    <property type="evidence" value="ECO:0007669"/>
    <property type="project" value="InterPro"/>
</dbReference>
<evidence type="ECO:0000313" key="2">
    <source>
        <dbReference type="Proteomes" id="UP000239197"/>
    </source>
</evidence>
<dbReference type="GO" id="GO:0008671">
    <property type="term" value="F:2-dehydro-3-deoxygalactonokinase activity"/>
    <property type="evidence" value="ECO:0007669"/>
    <property type="project" value="InterPro"/>
</dbReference>
<dbReference type="Gene3D" id="3.30.420.310">
    <property type="entry name" value="2-keto-3-deoxy-galactonokinase, C-terminal domain"/>
    <property type="match status" value="1"/>
</dbReference>
<accession>A0A2L1UU20</accession>
<dbReference type="Pfam" id="PF05035">
    <property type="entry name" value="DGOK"/>
    <property type="match status" value="1"/>
</dbReference>
<dbReference type="InterPro" id="IPR042258">
    <property type="entry name" value="DGOK_N"/>
</dbReference>
<keyword evidence="1" id="KW-0808">Transferase</keyword>
<sequence>MTASYIALDWGSTNLRAFLYQQGKCTAQIRSERGITRLDGNTPQQVFSDVIAPWQSLNLPVIMAGMIGSNAGWIDVPYLSAPVNLDALGQHLFPLEAALPVKAWLVPGICFNRDDNCNVMRGEETQLLGAYDESPASLYLMPGTHSKWVHAEGSKISDFRTAMTGELHHLLMNYSLIGKGLPEQQNSADIFRLGLESGFRQPEITGRLFEVRAAHVLNRLAKTAVSDWLSGLLIGSEVAQMLSHFGREHRITVIGNPLLTGRYGQALDLAGIGGQALDGDQAFQSGIRRIVNAMGN</sequence>
<dbReference type="RefSeq" id="WP_104923862.1">
    <property type="nucleotide sequence ID" value="NZ_CP019062.1"/>
</dbReference>
<dbReference type="InterPro" id="IPR007729">
    <property type="entry name" value="DGOK"/>
</dbReference>
<gene>
    <name evidence="1" type="ORF">BV494_16635</name>
</gene>
<evidence type="ECO:0000313" key="1">
    <source>
        <dbReference type="EMBL" id="AVF36453.1"/>
    </source>
</evidence>
<dbReference type="InterPro" id="IPR042257">
    <property type="entry name" value="DGOK_C"/>
</dbReference>
<keyword evidence="1" id="KW-0418">Kinase</keyword>
<dbReference type="OrthoDB" id="256574at2"/>
<protein>
    <submittedName>
        <fullName evidence="1">2-oxo-3-deoxygalactonate kinase</fullName>
    </submittedName>
</protein>